<dbReference type="EMBL" id="CP007142">
    <property type="protein sequence ID" value="AJQ92088.1"/>
    <property type="molecule type" value="Genomic_DNA"/>
</dbReference>
<evidence type="ECO:0000313" key="8">
    <source>
        <dbReference type="Proteomes" id="UP000032266"/>
    </source>
</evidence>
<dbReference type="CDD" id="cd16329">
    <property type="entry name" value="LolA_like"/>
    <property type="match status" value="1"/>
</dbReference>
<dbReference type="GO" id="GO:0015031">
    <property type="term" value="P:protein transport"/>
    <property type="evidence" value="ECO:0007669"/>
    <property type="project" value="UniProtKB-KW"/>
</dbReference>
<sequence length="248" mass="28958">MKTTTTLLMMMLLTLSVWSIAEATTPTAQELVERMDKLYRLDSSHATMTMDIHTPEWQRSMTMEVWSRDMDYTLVRILTPKKDAGIATLKRQNEMWNYFPKIRKVIKVPPSMMMGSWMGSDFTNDDLVREVSLAEEYDVVLDRTQPQYLLTLTPKEQTVTVWGRIDILIDKTSLLPVHENYFDEDGTPMREMIFSDVREFDGRQLPAVMELKPLNKEGHLTRVTYDTLTFNTEVDESLFTLRNLKTLK</sequence>
<dbReference type="InterPro" id="IPR033399">
    <property type="entry name" value="TP_0789-like"/>
</dbReference>
<dbReference type="Proteomes" id="UP000032266">
    <property type="component" value="Chromosome"/>
</dbReference>
<keyword evidence="7" id="KW-0449">Lipoprotein</keyword>
<keyword evidence="2" id="KW-0813">Transport</keyword>
<dbReference type="Gene3D" id="2.50.20.10">
    <property type="entry name" value="Lipoprotein localisation LolA/LolB/LppX"/>
    <property type="match status" value="1"/>
</dbReference>
<keyword evidence="3 5" id="KW-0732">Signal</keyword>
<dbReference type="HOGENOM" id="CLU_074356_2_0_6"/>
<keyword evidence="8" id="KW-1185">Reference proteome</keyword>
<gene>
    <name evidence="7" type="ORF">YC6258_00031</name>
</gene>
<reference evidence="7 8" key="1">
    <citation type="submission" date="2014-01" db="EMBL/GenBank/DDBJ databases">
        <title>Full genme sequencing of cellulolytic bacterium Gynuella sunshinyii YC6258T gen. nov., sp. nov.</title>
        <authorList>
            <person name="Khan H."/>
            <person name="Chung E.J."/>
            <person name="Chung Y.R."/>
        </authorList>
    </citation>
    <scope>NUCLEOTIDE SEQUENCE [LARGE SCALE GENOMIC DNA]</scope>
    <source>
        <strain evidence="7 8">YC6258</strain>
    </source>
</reference>
<dbReference type="PANTHER" id="PTHR37507:SF2">
    <property type="entry name" value="SPORULATION PROTEIN YDCC"/>
    <property type="match status" value="1"/>
</dbReference>
<dbReference type="InterPro" id="IPR052944">
    <property type="entry name" value="Sporulation_related"/>
</dbReference>
<proteinExistence type="predicted"/>
<dbReference type="Pfam" id="PF17131">
    <property type="entry name" value="LolA_like"/>
    <property type="match status" value="1"/>
</dbReference>
<feature type="signal peptide" evidence="5">
    <location>
        <begin position="1"/>
        <end position="23"/>
    </location>
</feature>
<dbReference type="InterPro" id="IPR029046">
    <property type="entry name" value="LolA/LolB/LppX"/>
</dbReference>
<dbReference type="STRING" id="1445510.YC6258_00031"/>
<accession>A0A0C5VFA2</accession>
<dbReference type="RefSeq" id="WP_052829952.1">
    <property type="nucleotide sequence ID" value="NZ_CP007142.1"/>
</dbReference>
<evidence type="ECO:0000256" key="2">
    <source>
        <dbReference type="ARBA" id="ARBA00022448"/>
    </source>
</evidence>
<evidence type="ECO:0000313" key="7">
    <source>
        <dbReference type="EMBL" id="AJQ92088.1"/>
    </source>
</evidence>
<evidence type="ECO:0000256" key="1">
    <source>
        <dbReference type="ARBA" id="ARBA00011245"/>
    </source>
</evidence>
<name>A0A0C5VFA2_9GAMM</name>
<evidence type="ECO:0000259" key="6">
    <source>
        <dbReference type="Pfam" id="PF17131"/>
    </source>
</evidence>
<dbReference type="SUPFAM" id="SSF89392">
    <property type="entry name" value="Prokaryotic lipoproteins and lipoprotein localization factors"/>
    <property type="match status" value="1"/>
</dbReference>
<feature type="domain" description="Uncharacterized protein TP-0789" evidence="6">
    <location>
        <begin position="71"/>
        <end position="246"/>
    </location>
</feature>
<comment type="subunit">
    <text evidence="1">Monomer.</text>
</comment>
<evidence type="ECO:0000256" key="4">
    <source>
        <dbReference type="ARBA" id="ARBA00022927"/>
    </source>
</evidence>
<keyword evidence="4" id="KW-0653">Protein transport</keyword>
<dbReference type="KEGG" id="gsn:YC6258_00031"/>
<feature type="chain" id="PRO_5002183658" evidence="5">
    <location>
        <begin position="24"/>
        <end position="248"/>
    </location>
</feature>
<dbReference type="AlphaFoldDB" id="A0A0C5VFA2"/>
<evidence type="ECO:0000256" key="5">
    <source>
        <dbReference type="SAM" id="SignalP"/>
    </source>
</evidence>
<dbReference type="PANTHER" id="PTHR37507">
    <property type="entry name" value="SPORULATION PROTEIN YDCC"/>
    <property type="match status" value="1"/>
</dbReference>
<protein>
    <submittedName>
        <fullName evidence="7">Outer membrane lipoprotein-sorting protein</fullName>
    </submittedName>
</protein>
<evidence type="ECO:0000256" key="3">
    <source>
        <dbReference type="ARBA" id="ARBA00022729"/>
    </source>
</evidence>
<organism evidence="7 8">
    <name type="scientific">Gynuella sunshinyii YC6258</name>
    <dbReference type="NCBI Taxonomy" id="1445510"/>
    <lineage>
        <taxon>Bacteria</taxon>
        <taxon>Pseudomonadati</taxon>
        <taxon>Pseudomonadota</taxon>
        <taxon>Gammaproteobacteria</taxon>
        <taxon>Oceanospirillales</taxon>
        <taxon>Saccharospirillaceae</taxon>
        <taxon>Gynuella</taxon>
    </lineage>
</organism>
<dbReference type="PATRIC" id="fig|1445510.3.peg.29"/>